<comment type="subunit">
    <text evidence="7">Part of the 50S ribosomal subunit. Contacts the 5S and 23S rRNAs.</text>
</comment>
<sequence length="205" mass="22672">MATGPRYKVPMRRRREVRTDYHQRLRLLKSGKPRLVARVSNRHVRAQLITPGPDGDETHVAASSEHLSEYGWEAPTGNLPSAYLTGYLAGMRAIEADLDEAVLDIGLNTATPGNKVFVVQEGAIDAGVSIPHNESVLADWSRNRGEHIAAYAEQRDEPLYNSDFDATTLPEHFDTVLETIQDTDITMNTDADTDNNNSQSVGDNE</sequence>
<dbReference type="RefSeq" id="WP_014556478.1">
    <property type="nucleotide sequence ID" value="NC_017459.1"/>
</dbReference>
<dbReference type="PANTHER" id="PTHR23410:SF12">
    <property type="entry name" value="LARGE RIBOSOMAL SUBUNIT PROTEIN UL18"/>
    <property type="match status" value="1"/>
</dbReference>
<comment type="similarity">
    <text evidence="1 7">Belongs to the universal ribosomal protein uL18 family.</text>
</comment>
<dbReference type="Proteomes" id="UP000007954">
    <property type="component" value="Chromosome"/>
</dbReference>
<dbReference type="Pfam" id="PF17144">
    <property type="entry name" value="Ribosomal_L5e"/>
    <property type="match status" value="2"/>
</dbReference>
<dbReference type="NCBIfam" id="NF006342">
    <property type="entry name" value="PRK08569.1"/>
    <property type="match status" value="1"/>
</dbReference>
<dbReference type="OrthoDB" id="8644at2157"/>
<name>G0LJQ8_HALWC</name>
<evidence type="ECO:0000313" key="10">
    <source>
        <dbReference type="Proteomes" id="UP000007954"/>
    </source>
</evidence>
<dbReference type="HAMAP" id="MF_01337_A">
    <property type="entry name" value="Ribosomal_uL18_A"/>
    <property type="match status" value="1"/>
</dbReference>
<dbReference type="KEGG" id="hwc:Hqrw_3211"/>
<keyword evidence="2 7" id="KW-0699">rRNA-binding</keyword>
<keyword evidence="3 7" id="KW-0694">RNA-binding</keyword>
<dbReference type="GO" id="GO:0022625">
    <property type="term" value="C:cytosolic large ribosomal subunit"/>
    <property type="evidence" value="ECO:0007669"/>
    <property type="project" value="TreeGrafter"/>
</dbReference>
<dbReference type="InterPro" id="IPR057267">
    <property type="entry name" value="Rbsml_uL18_arch"/>
</dbReference>
<keyword evidence="5 7" id="KW-0687">Ribonucleoprotein</keyword>
<dbReference type="SUPFAM" id="SSF53137">
    <property type="entry name" value="Translational machinery components"/>
    <property type="match status" value="1"/>
</dbReference>
<dbReference type="InterPro" id="IPR005485">
    <property type="entry name" value="Rbsml_uL18_euk_arch"/>
</dbReference>
<evidence type="ECO:0000313" key="9">
    <source>
        <dbReference type="EMBL" id="CCC40992.1"/>
    </source>
</evidence>
<feature type="region of interest" description="Disordered" evidence="8">
    <location>
        <begin position="185"/>
        <end position="205"/>
    </location>
</feature>
<dbReference type="EMBL" id="FR746099">
    <property type="protein sequence ID" value="CCC40992.1"/>
    <property type="molecule type" value="Genomic_DNA"/>
</dbReference>
<comment type="function">
    <text evidence="7">This is one of the proteins that bind and probably mediate the attachment of the 5S RNA into the large ribosomal subunit, where it forms part of the central protuberance.</text>
</comment>
<gene>
    <name evidence="7 9" type="primary">rpl18</name>
    <name evidence="9" type="ordered locus">Hqrw_3211</name>
</gene>
<keyword evidence="4 7" id="KW-0689">Ribosomal protein</keyword>
<evidence type="ECO:0000256" key="5">
    <source>
        <dbReference type="ARBA" id="ARBA00023274"/>
    </source>
</evidence>
<dbReference type="GO" id="GO:0006412">
    <property type="term" value="P:translation"/>
    <property type="evidence" value="ECO:0007669"/>
    <property type="project" value="UniProtKB-UniRule"/>
</dbReference>
<evidence type="ECO:0000256" key="4">
    <source>
        <dbReference type="ARBA" id="ARBA00022980"/>
    </source>
</evidence>
<dbReference type="PANTHER" id="PTHR23410">
    <property type="entry name" value="RIBOSOMAL PROTEIN L5-RELATED"/>
    <property type="match status" value="1"/>
</dbReference>
<dbReference type="Gene3D" id="3.30.420.100">
    <property type="match status" value="1"/>
</dbReference>
<dbReference type="GO" id="GO:0000027">
    <property type="term" value="P:ribosomal large subunit assembly"/>
    <property type="evidence" value="ECO:0007669"/>
    <property type="project" value="TreeGrafter"/>
</dbReference>
<evidence type="ECO:0000256" key="8">
    <source>
        <dbReference type="SAM" id="MobiDB-lite"/>
    </source>
</evidence>
<accession>G0LJQ8</accession>
<dbReference type="FunFam" id="3.30.420.100:FF:000008">
    <property type="entry name" value="50S ribosomal protein L18"/>
    <property type="match status" value="1"/>
</dbReference>
<evidence type="ECO:0000256" key="2">
    <source>
        <dbReference type="ARBA" id="ARBA00022730"/>
    </source>
</evidence>
<feature type="compositionally biased region" description="Low complexity" evidence="8">
    <location>
        <begin position="185"/>
        <end position="197"/>
    </location>
</feature>
<protein>
    <recommendedName>
        <fullName evidence="6 7">Large ribosomal subunit protein uL18</fullName>
    </recommendedName>
</protein>
<dbReference type="GeneID" id="12448013"/>
<dbReference type="HOGENOM" id="CLU_056222_2_0_2"/>
<dbReference type="GO" id="GO:0003735">
    <property type="term" value="F:structural constituent of ribosome"/>
    <property type="evidence" value="ECO:0007669"/>
    <property type="project" value="InterPro"/>
</dbReference>
<dbReference type="InterPro" id="IPR057268">
    <property type="entry name" value="Ribosomal_L18"/>
</dbReference>
<evidence type="ECO:0000256" key="6">
    <source>
        <dbReference type="ARBA" id="ARBA00035197"/>
    </source>
</evidence>
<dbReference type="CDD" id="cd00432">
    <property type="entry name" value="Ribosomal_L18_L5e"/>
    <property type="match status" value="1"/>
</dbReference>
<dbReference type="PRINTS" id="PR00058">
    <property type="entry name" value="RIBOSOMALL5"/>
</dbReference>
<dbReference type="GO" id="GO:0008097">
    <property type="term" value="F:5S rRNA binding"/>
    <property type="evidence" value="ECO:0007669"/>
    <property type="project" value="InterPro"/>
</dbReference>
<proteinExistence type="inferred from homology"/>
<dbReference type="AlphaFoldDB" id="G0LJQ8"/>
<evidence type="ECO:0000256" key="3">
    <source>
        <dbReference type="ARBA" id="ARBA00022884"/>
    </source>
</evidence>
<reference evidence="9 10" key="1">
    <citation type="journal article" date="2011" name="PLoS ONE">
        <title>Haloquadratum walsbyi: limited diversity in a global pond.</title>
        <authorList>
            <person name="Dyall-Smith M."/>
            <person name="Pfeiffer F."/>
            <person name="Klee K."/>
            <person name="Palm P."/>
            <person name="Gross K."/>
            <person name="Schuster S.C."/>
            <person name="Rampp M."/>
            <person name="Oesterhelt D."/>
        </authorList>
    </citation>
    <scope>NUCLEOTIDE SEQUENCE [LARGE SCALE GENOMIC DNA]</scope>
    <source>
        <strain evidence="10">DSM 16854 / JCM 12705 / C23</strain>
    </source>
</reference>
<organism evidence="9 10">
    <name type="scientific">Haloquadratum walsbyi (strain DSM 16854 / JCM 12705 / C23)</name>
    <dbReference type="NCBI Taxonomy" id="768065"/>
    <lineage>
        <taxon>Archaea</taxon>
        <taxon>Methanobacteriati</taxon>
        <taxon>Methanobacteriota</taxon>
        <taxon>Stenosarchaea group</taxon>
        <taxon>Halobacteria</taxon>
        <taxon>Halobacteriales</taxon>
        <taxon>Haloferacaceae</taxon>
        <taxon>Haloquadratum</taxon>
    </lineage>
</organism>
<evidence type="ECO:0000256" key="1">
    <source>
        <dbReference type="ARBA" id="ARBA00007116"/>
    </source>
</evidence>
<evidence type="ECO:0000256" key="7">
    <source>
        <dbReference type="HAMAP-Rule" id="MF_01337"/>
    </source>
</evidence>